<dbReference type="EMBL" id="KQ434920">
    <property type="protein sequence ID" value="KZC11467.1"/>
    <property type="molecule type" value="Genomic_DNA"/>
</dbReference>
<dbReference type="Proteomes" id="UP000076502">
    <property type="component" value="Unassembled WGS sequence"/>
</dbReference>
<organism evidence="1 2">
    <name type="scientific">Dufourea novaeangliae</name>
    <name type="common">Sweat bee</name>
    <dbReference type="NCBI Taxonomy" id="178035"/>
    <lineage>
        <taxon>Eukaryota</taxon>
        <taxon>Metazoa</taxon>
        <taxon>Ecdysozoa</taxon>
        <taxon>Arthropoda</taxon>
        <taxon>Hexapoda</taxon>
        <taxon>Insecta</taxon>
        <taxon>Pterygota</taxon>
        <taxon>Neoptera</taxon>
        <taxon>Endopterygota</taxon>
        <taxon>Hymenoptera</taxon>
        <taxon>Apocrita</taxon>
        <taxon>Aculeata</taxon>
        <taxon>Apoidea</taxon>
        <taxon>Anthophila</taxon>
        <taxon>Halictidae</taxon>
        <taxon>Rophitinae</taxon>
        <taxon>Dufourea</taxon>
    </lineage>
</organism>
<evidence type="ECO:0000313" key="1">
    <source>
        <dbReference type="EMBL" id="KZC11467.1"/>
    </source>
</evidence>
<evidence type="ECO:0000313" key="2">
    <source>
        <dbReference type="Proteomes" id="UP000076502"/>
    </source>
</evidence>
<accession>A0A154PI36</accession>
<sequence>MLTVIRMQNELHKRRGCGSAFANNIKKQRRENFSTLINPKSCPYNVCKLNNVLGNSNFCF</sequence>
<keyword evidence="2" id="KW-1185">Reference proteome</keyword>
<dbReference type="AlphaFoldDB" id="A0A154PI36"/>
<protein>
    <submittedName>
        <fullName evidence="1">Uncharacterized protein</fullName>
    </submittedName>
</protein>
<gene>
    <name evidence="1" type="ORF">WN55_03092</name>
</gene>
<reference evidence="1 2" key="1">
    <citation type="submission" date="2015-07" db="EMBL/GenBank/DDBJ databases">
        <title>The genome of Dufourea novaeangliae.</title>
        <authorList>
            <person name="Pan H."/>
            <person name="Kapheim K."/>
        </authorList>
    </citation>
    <scope>NUCLEOTIDE SEQUENCE [LARGE SCALE GENOMIC DNA]</scope>
    <source>
        <strain evidence="1">0120121106</strain>
        <tissue evidence="1">Whole body</tissue>
    </source>
</reference>
<name>A0A154PI36_DUFNO</name>
<proteinExistence type="predicted"/>